<organism evidence="2 3">
    <name type="scientific">Candidatus Desulfovibrio intestinavium</name>
    <dbReference type="NCBI Taxonomy" id="2838534"/>
    <lineage>
        <taxon>Bacteria</taxon>
        <taxon>Pseudomonadati</taxon>
        <taxon>Thermodesulfobacteriota</taxon>
        <taxon>Desulfovibrionia</taxon>
        <taxon>Desulfovibrionales</taxon>
        <taxon>Desulfovibrionaceae</taxon>
        <taxon>Desulfovibrio</taxon>
    </lineage>
</organism>
<dbReference type="AlphaFoldDB" id="A0A9D2HP71"/>
<dbReference type="InterPro" id="IPR007838">
    <property type="entry name" value="Cell_div_ZapA-like"/>
</dbReference>
<dbReference type="Proteomes" id="UP000823821">
    <property type="component" value="Unassembled WGS sequence"/>
</dbReference>
<gene>
    <name evidence="2" type="primary">zapA</name>
    <name evidence="2" type="ORF">H9784_09770</name>
</gene>
<keyword evidence="2" id="KW-0132">Cell division</keyword>
<protein>
    <submittedName>
        <fullName evidence="2">Cell division protein ZapA</fullName>
    </submittedName>
</protein>
<dbReference type="GO" id="GO:0051301">
    <property type="term" value="P:cell division"/>
    <property type="evidence" value="ECO:0007669"/>
    <property type="project" value="UniProtKB-KW"/>
</dbReference>
<name>A0A9D2HP71_9BACT</name>
<dbReference type="EMBL" id="DWZD01000051">
    <property type="protein sequence ID" value="HJA79832.1"/>
    <property type="molecule type" value="Genomic_DNA"/>
</dbReference>
<dbReference type="SUPFAM" id="SSF102829">
    <property type="entry name" value="Cell division protein ZapA-like"/>
    <property type="match status" value="1"/>
</dbReference>
<sequence length="93" mass="10504">MSLDNASRLTVLGTEIFFRPGADLERFRTVIGMVEERFAELKLRSHGAQTKDILLTYLALGLADDLLQAQKEQANVQNRIQNLLTQIEESESL</sequence>
<evidence type="ECO:0000313" key="3">
    <source>
        <dbReference type="Proteomes" id="UP000823821"/>
    </source>
</evidence>
<dbReference type="Pfam" id="PF05164">
    <property type="entry name" value="ZapA"/>
    <property type="match status" value="1"/>
</dbReference>
<dbReference type="InterPro" id="IPR036192">
    <property type="entry name" value="Cell_div_ZapA-like_sf"/>
</dbReference>
<reference evidence="2" key="2">
    <citation type="submission" date="2021-04" db="EMBL/GenBank/DDBJ databases">
        <authorList>
            <person name="Gilroy R."/>
        </authorList>
    </citation>
    <scope>NUCLEOTIDE SEQUENCE</scope>
    <source>
        <strain evidence="2">5032</strain>
    </source>
</reference>
<proteinExistence type="predicted"/>
<evidence type="ECO:0000256" key="1">
    <source>
        <dbReference type="SAM" id="Coils"/>
    </source>
</evidence>
<keyword evidence="1" id="KW-0175">Coiled coil</keyword>
<keyword evidence="2" id="KW-0131">Cell cycle</keyword>
<comment type="caution">
    <text evidence="2">The sequence shown here is derived from an EMBL/GenBank/DDBJ whole genome shotgun (WGS) entry which is preliminary data.</text>
</comment>
<reference evidence="2" key="1">
    <citation type="journal article" date="2021" name="PeerJ">
        <title>Extensive microbial diversity within the chicken gut microbiome revealed by metagenomics and culture.</title>
        <authorList>
            <person name="Gilroy R."/>
            <person name="Ravi A."/>
            <person name="Getino M."/>
            <person name="Pursley I."/>
            <person name="Horton D.L."/>
            <person name="Alikhan N.F."/>
            <person name="Baker D."/>
            <person name="Gharbi K."/>
            <person name="Hall N."/>
            <person name="Watson M."/>
            <person name="Adriaenssens E.M."/>
            <person name="Foster-Nyarko E."/>
            <person name="Jarju S."/>
            <person name="Secka A."/>
            <person name="Antonio M."/>
            <person name="Oren A."/>
            <person name="Chaudhuri R.R."/>
            <person name="La Ragione R."/>
            <person name="Hildebrand F."/>
            <person name="Pallen M.J."/>
        </authorList>
    </citation>
    <scope>NUCLEOTIDE SEQUENCE</scope>
    <source>
        <strain evidence="2">5032</strain>
    </source>
</reference>
<accession>A0A9D2HP71</accession>
<evidence type="ECO:0000313" key="2">
    <source>
        <dbReference type="EMBL" id="HJA79832.1"/>
    </source>
</evidence>
<feature type="coiled-coil region" evidence="1">
    <location>
        <begin position="66"/>
        <end position="93"/>
    </location>
</feature>